<comment type="similarity">
    <text evidence="2">Belongs to the IQD family.</text>
</comment>
<proteinExistence type="inferred from homology"/>
<sequence length="406" mass="45816">MAKKKSWLDQLKKFFGSDSKAKQEKKGRRIRWLFGRLMSKNSPPLPPPPLEKESEIRKAEEEQSKHALAVAVATAAAAEAAVAAAQAAAQVVRLTGDRSSYNWSREIAAIKIQSAFRGFLARKALRALKGLVKLQALVRGQAVRRKTTIALEGLESLMRIQTHACASRANPGHNFPVYKSRDSNQRKMKESADIEEGKERSWDGSILSKEEINSILRKRELAALKRERALEYASSYQERRNARRQLVPREELNDLNHRWMWLEQWVGSQPLDTENYEIHQQPSIADDTLDPNIHASDLLPSFPNYMASTASTKARFRSMSTPKQRFVTADIFSDHCYPYTDRVQSPIPSIVSDASLIKATKSPLFLQGSPRLKGQAGPVKSRRSSGYLSFDSECSLLNLDRHNGFR</sequence>
<name>A0A6V7PBZ2_ANACO</name>
<dbReference type="AlphaFoldDB" id="A0A6V7PBZ2"/>
<dbReference type="Gene3D" id="1.20.5.190">
    <property type="match status" value="1"/>
</dbReference>
<dbReference type="EMBL" id="LR862147">
    <property type="protein sequence ID" value="CAD1828379.1"/>
    <property type="molecule type" value="Genomic_DNA"/>
</dbReference>
<gene>
    <name evidence="6" type="ORF">CB5_LOCUS11590</name>
</gene>
<dbReference type="Pfam" id="PF13178">
    <property type="entry name" value="DUF4005"/>
    <property type="match status" value="1"/>
</dbReference>
<comment type="subunit">
    <text evidence="3">Binds to multiple calmodulin (CaM) in the presence of Ca(2+) and CaM-like proteins.</text>
</comment>
<reference evidence="6" key="1">
    <citation type="submission" date="2020-07" db="EMBL/GenBank/DDBJ databases">
        <authorList>
            <person name="Lin J."/>
        </authorList>
    </citation>
    <scope>NUCLEOTIDE SEQUENCE</scope>
</reference>
<dbReference type="GO" id="GO:0005516">
    <property type="term" value="F:calmodulin binding"/>
    <property type="evidence" value="ECO:0007669"/>
    <property type="project" value="UniProtKB-KW"/>
</dbReference>
<feature type="compositionally biased region" description="Basic and acidic residues" evidence="4">
    <location>
        <begin position="179"/>
        <end position="195"/>
    </location>
</feature>
<feature type="domain" description="DUF4005" evidence="5">
    <location>
        <begin position="299"/>
        <end position="330"/>
    </location>
</feature>
<accession>A0A6V7PBZ2</accession>
<evidence type="ECO:0000256" key="2">
    <source>
        <dbReference type="ARBA" id="ARBA00024341"/>
    </source>
</evidence>
<dbReference type="PANTHER" id="PTHR32295:SF41">
    <property type="entry name" value="PROTEIN IQ-DOMAIN 11"/>
    <property type="match status" value="1"/>
</dbReference>
<dbReference type="Pfam" id="PF00612">
    <property type="entry name" value="IQ"/>
    <property type="match status" value="1"/>
</dbReference>
<evidence type="ECO:0000256" key="1">
    <source>
        <dbReference type="ARBA" id="ARBA00022860"/>
    </source>
</evidence>
<keyword evidence="1" id="KW-0112">Calmodulin-binding</keyword>
<evidence type="ECO:0000313" key="6">
    <source>
        <dbReference type="EMBL" id="CAD1828379.1"/>
    </source>
</evidence>
<dbReference type="SMART" id="SM00015">
    <property type="entry name" value="IQ"/>
    <property type="match status" value="1"/>
</dbReference>
<dbReference type="PANTHER" id="PTHR32295">
    <property type="entry name" value="IQ-DOMAIN 5-RELATED"/>
    <property type="match status" value="1"/>
</dbReference>
<evidence type="ECO:0000259" key="5">
    <source>
        <dbReference type="Pfam" id="PF13178"/>
    </source>
</evidence>
<evidence type="ECO:0000256" key="3">
    <source>
        <dbReference type="ARBA" id="ARBA00024378"/>
    </source>
</evidence>
<dbReference type="CDD" id="cd23767">
    <property type="entry name" value="IQCD"/>
    <property type="match status" value="1"/>
</dbReference>
<evidence type="ECO:0000256" key="4">
    <source>
        <dbReference type="SAM" id="MobiDB-lite"/>
    </source>
</evidence>
<dbReference type="InterPro" id="IPR000048">
    <property type="entry name" value="IQ_motif_EF-hand-BS"/>
</dbReference>
<feature type="region of interest" description="Disordered" evidence="4">
    <location>
        <begin position="171"/>
        <end position="195"/>
    </location>
</feature>
<dbReference type="PROSITE" id="PS50096">
    <property type="entry name" value="IQ"/>
    <property type="match status" value="2"/>
</dbReference>
<organism evidence="6">
    <name type="scientific">Ananas comosus var. bracteatus</name>
    <name type="common">red pineapple</name>
    <dbReference type="NCBI Taxonomy" id="296719"/>
    <lineage>
        <taxon>Eukaryota</taxon>
        <taxon>Viridiplantae</taxon>
        <taxon>Streptophyta</taxon>
        <taxon>Embryophyta</taxon>
        <taxon>Tracheophyta</taxon>
        <taxon>Spermatophyta</taxon>
        <taxon>Magnoliopsida</taxon>
        <taxon>Liliopsida</taxon>
        <taxon>Poales</taxon>
        <taxon>Bromeliaceae</taxon>
        <taxon>Bromelioideae</taxon>
        <taxon>Ananas</taxon>
    </lineage>
</organism>
<dbReference type="InterPro" id="IPR025064">
    <property type="entry name" value="DUF4005"/>
</dbReference>
<protein>
    <recommendedName>
        <fullName evidence="5">DUF4005 domain-containing protein</fullName>
    </recommendedName>
</protein>